<dbReference type="Proteomes" id="UP000187526">
    <property type="component" value="Unassembled WGS sequence"/>
</dbReference>
<organism evidence="1 2">
    <name type="scientific">Azonexus hydrophilus</name>
    <dbReference type="NCBI Taxonomy" id="418702"/>
    <lineage>
        <taxon>Bacteria</taxon>
        <taxon>Pseudomonadati</taxon>
        <taxon>Pseudomonadota</taxon>
        <taxon>Betaproteobacteria</taxon>
        <taxon>Rhodocyclales</taxon>
        <taxon>Azonexaceae</taxon>
        <taxon>Azonexus</taxon>
    </lineage>
</organism>
<dbReference type="Pfam" id="PF04612">
    <property type="entry name" value="T2SSM"/>
    <property type="match status" value="1"/>
</dbReference>
<dbReference type="AlphaFoldDB" id="A0A1R1I4U5"/>
<accession>A0A1R1I4U5</accession>
<gene>
    <name evidence="1" type="ORF">BJN45_09995</name>
</gene>
<evidence type="ECO:0000313" key="1">
    <source>
        <dbReference type="EMBL" id="OMG53752.1"/>
    </source>
</evidence>
<dbReference type="GO" id="GO:0015627">
    <property type="term" value="C:type II protein secretion system complex"/>
    <property type="evidence" value="ECO:0007669"/>
    <property type="project" value="InterPro"/>
</dbReference>
<evidence type="ECO:0000313" key="2">
    <source>
        <dbReference type="Proteomes" id="UP000187526"/>
    </source>
</evidence>
<sequence>MGSRYAALSRRERVLVAVALLLGPLLIANSLLLDPLAARQKSLQSSVAAQRTMLAEMQGQVTLLQQQLQVDPDAPGRTELKTLQAERVYLDDQIRQIGGSFVRPDEMNGLLESLLSRQPGLRLVSLKTLVPQSLRPQVDGDAAVEAKAPGFDLFRHGVEIRIEGSYDDLQAYLAHLEKLNAKVLWGGLKYQVLAYPKAEMTLTLYTLSTDSAWLSL</sequence>
<protein>
    <recommendedName>
        <fullName evidence="3">MSHA biogenesis protein MshJ</fullName>
    </recommendedName>
</protein>
<keyword evidence="2" id="KW-1185">Reference proteome</keyword>
<dbReference type="STRING" id="418702.BJN45_09995"/>
<name>A0A1R1I4U5_9RHOO</name>
<dbReference type="GO" id="GO:0015628">
    <property type="term" value="P:protein secretion by the type II secretion system"/>
    <property type="evidence" value="ECO:0007669"/>
    <property type="project" value="InterPro"/>
</dbReference>
<dbReference type="EMBL" id="MTHD01000003">
    <property type="protein sequence ID" value="OMG53752.1"/>
    <property type="molecule type" value="Genomic_DNA"/>
</dbReference>
<comment type="caution">
    <text evidence="1">The sequence shown here is derived from an EMBL/GenBank/DDBJ whole genome shotgun (WGS) entry which is preliminary data.</text>
</comment>
<evidence type="ECO:0008006" key="3">
    <source>
        <dbReference type="Google" id="ProtNLM"/>
    </source>
</evidence>
<reference evidence="1 2" key="1">
    <citation type="submission" date="2016-10" db="EMBL/GenBank/DDBJ databases">
        <title>Alkaliphiles isolated from bioreactors.</title>
        <authorList>
            <person name="Salah Z."/>
            <person name="Rout S.P."/>
            <person name="Humphreys P.N."/>
        </authorList>
    </citation>
    <scope>NUCLEOTIDE SEQUENCE [LARGE SCALE GENOMIC DNA]</scope>
    <source>
        <strain evidence="1 2">ZS02</strain>
    </source>
</reference>
<proteinExistence type="predicted"/>
<dbReference type="InterPro" id="IPR007690">
    <property type="entry name" value="T2SS_GspM"/>
</dbReference>